<evidence type="ECO:0000259" key="5">
    <source>
        <dbReference type="Pfam" id="PF13472"/>
    </source>
</evidence>
<keyword evidence="8" id="KW-1185">Reference proteome</keyword>
<evidence type="ECO:0000313" key="8">
    <source>
        <dbReference type="Proteomes" id="UP000036458"/>
    </source>
</evidence>
<dbReference type="EMBL" id="CP010777">
    <property type="protein sequence ID" value="AKQ47630.1"/>
    <property type="molecule type" value="Genomic_DNA"/>
</dbReference>
<feature type="domain" description="Beta-agarase/YXIM esterase-like galactose-binding" evidence="6">
    <location>
        <begin position="29"/>
        <end position="149"/>
    </location>
</feature>
<name>A0A0H4VNX9_9BACT</name>
<dbReference type="KEGG" id="ruf:TH63_10725"/>
<dbReference type="InterPro" id="IPR013830">
    <property type="entry name" value="SGNH_hydro"/>
</dbReference>
<dbReference type="SUPFAM" id="SSF52266">
    <property type="entry name" value="SGNH hydrolase"/>
    <property type="match status" value="1"/>
</dbReference>
<dbReference type="PANTHER" id="PTHR43695:SF1">
    <property type="entry name" value="RHAMNOGALACTURONAN ACETYLESTERASE"/>
    <property type="match status" value="1"/>
</dbReference>
<evidence type="ECO:0000256" key="3">
    <source>
        <dbReference type="SAM" id="MobiDB-lite"/>
    </source>
</evidence>
<keyword evidence="4" id="KW-0732">Signal</keyword>
<dbReference type="Proteomes" id="UP000036458">
    <property type="component" value="Chromosome"/>
</dbReference>
<dbReference type="Gene3D" id="3.40.50.1110">
    <property type="entry name" value="SGNH hydrolase"/>
    <property type="match status" value="1"/>
</dbReference>
<organism evidence="7 8">
    <name type="scientific">Rufibacter radiotolerans</name>
    <dbReference type="NCBI Taxonomy" id="1379910"/>
    <lineage>
        <taxon>Bacteria</taxon>
        <taxon>Pseudomonadati</taxon>
        <taxon>Bacteroidota</taxon>
        <taxon>Cytophagia</taxon>
        <taxon>Cytophagales</taxon>
        <taxon>Hymenobacteraceae</taxon>
        <taxon>Rufibacter</taxon>
    </lineage>
</organism>
<dbReference type="InterPro" id="IPR037459">
    <property type="entry name" value="RhgT-like"/>
</dbReference>
<dbReference type="GO" id="GO:0016788">
    <property type="term" value="F:hydrolase activity, acting on ester bonds"/>
    <property type="evidence" value="ECO:0007669"/>
    <property type="project" value="UniProtKB-ARBA"/>
</dbReference>
<dbReference type="AlphaFoldDB" id="A0A0H4VNX9"/>
<dbReference type="PATRIC" id="fig|1379910.4.peg.2329"/>
<dbReference type="InterPro" id="IPR036514">
    <property type="entry name" value="SGNH_hydro_sf"/>
</dbReference>
<dbReference type="OrthoDB" id="9807041at2"/>
<keyword evidence="2" id="KW-0378">Hydrolase</keyword>
<evidence type="ECO:0000313" key="7">
    <source>
        <dbReference type="EMBL" id="AKQ47630.1"/>
    </source>
</evidence>
<evidence type="ECO:0000256" key="1">
    <source>
        <dbReference type="ARBA" id="ARBA00008668"/>
    </source>
</evidence>
<dbReference type="Gene3D" id="2.60.120.430">
    <property type="entry name" value="Galactose-binding lectin"/>
    <property type="match status" value="1"/>
</dbReference>
<dbReference type="InterPro" id="IPR049033">
    <property type="entry name" value="AGA-YXIM_GBD"/>
</dbReference>
<feature type="domain" description="SGNH hydrolase-type esterase" evidence="5">
    <location>
        <begin position="197"/>
        <end position="352"/>
    </location>
</feature>
<dbReference type="PANTHER" id="PTHR43695">
    <property type="entry name" value="PUTATIVE (AFU_ORTHOLOGUE AFUA_2G17250)-RELATED"/>
    <property type="match status" value="1"/>
</dbReference>
<feature type="region of interest" description="Disordered" evidence="3">
    <location>
        <begin position="414"/>
        <end position="433"/>
    </location>
</feature>
<dbReference type="STRING" id="1379910.TH63_10725"/>
<dbReference type="Pfam" id="PF21254">
    <property type="entry name" value="AGA-YXIM_GBD"/>
    <property type="match status" value="1"/>
</dbReference>
<feature type="signal peptide" evidence="4">
    <location>
        <begin position="1"/>
        <end position="23"/>
    </location>
</feature>
<evidence type="ECO:0000256" key="4">
    <source>
        <dbReference type="SAM" id="SignalP"/>
    </source>
</evidence>
<sequence length="433" mass="47694">MKSVKRPGVCLLALLLVGSTALAQKATCKYDFGGKEVAKGYTRVSAADTYSEKTGFGFEASTPVKEVDRGGKDALKRDYITSEKPFYFSVKVPEGNYKVTVTLGDSKSKSTTTVKAESRRLMLEKVATNAGEFVTKTFIVNIKDRQINGTTKVGLKEREESKLDWDNKLTLEFALQPALAAVEITKVEDQITVFLAGNSTVVNQENEPWASWGQMIPRFFKPGVAIANHAESGLSLGSFISSRRLDKILSVIKPGDYVFVEFGHNDEKEKGPNAGPYKSYTERLQHFAREVKGKGGHLVILTPTARRSFKDGVMTNSHGDYPDAARKVALEANVPLIDLTAHTTTMYEALGVEGSKNAFVIYPEQNLNDNTHFNPYGAYQIAKIVAEGIKANKLKLANYLVEMPTFDPKKPDAFQDFQWPASPNTSLLKPDGN</sequence>
<evidence type="ECO:0000256" key="2">
    <source>
        <dbReference type="ARBA" id="ARBA00022801"/>
    </source>
</evidence>
<comment type="similarity">
    <text evidence="1">Belongs to the 'GDSL' lipolytic enzyme family.</text>
</comment>
<dbReference type="SUPFAM" id="SSF49785">
    <property type="entry name" value="Galactose-binding domain-like"/>
    <property type="match status" value="1"/>
</dbReference>
<accession>A0A0H4VNX9</accession>
<feature type="chain" id="PRO_5005211008" evidence="4">
    <location>
        <begin position="24"/>
        <end position="433"/>
    </location>
</feature>
<reference evidence="7 8" key="1">
    <citation type="submission" date="2015-01" db="EMBL/GenBank/DDBJ databases">
        <title>Rufibacter sp./DG31D/ whole genome sequencing.</title>
        <authorList>
            <person name="Kim M.K."/>
            <person name="Srinivasan S."/>
            <person name="Lee J.-J."/>
        </authorList>
    </citation>
    <scope>NUCLEOTIDE SEQUENCE [LARGE SCALE GENOMIC DNA]</scope>
    <source>
        <strain evidence="7 8">DG31D</strain>
    </source>
</reference>
<protein>
    <submittedName>
        <fullName evidence="7">Rhamnogalacturonan acetylesterase</fullName>
    </submittedName>
</protein>
<dbReference type="CDD" id="cd01821">
    <property type="entry name" value="Rhamnogalacturan_acetylesterase_like"/>
    <property type="match status" value="1"/>
</dbReference>
<proteinExistence type="inferred from homology"/>
<dbReference type="Pfam" id="PF13472">
    <property type="entry name" value="Lipase_GDSL_2"/>
    <property type="match status" value="1"/>
</dbReference>
<evidence type="ECO:0000259" key="6">
    <source>
        <dbReference type="Pfam" id="PF21254"/>
    </source>
</evidence>
<dbReference type="InterPro" id="IPR008979">
    <property type="entry name" value="Galactose-bd-like_sf"/>
</dbReference>
<gene>
    <name evidence="7" type="ORF">TH63_10725</name>
</gene>